<feature type="transmembrane region" description="Helical" evidence="7">
    <location>
        <begin position="17"/>
        <end position="40"/>
    </location>
</feature>
<dbReference type="Proteomes" id="UP001623592">
    <property type="component" value="Unassembled WGS sequence"/>
</dbReference>
<evidence type="ECO:0000256" key="4">
    <source>
        <dbReference type="ARBA" id="ARBA00022692"/>
    </source>
</evidence>
<feature type="transmembrane region" description="Helical" evidence="7">
    <location>
        <begin position="152"/>
        <end position="176"/>
    </location>
</feature>
<evidence type="ECO:0000256" key="6">
    <source>
        <dbReference type="ARBA" id="ARBA00023136"/>
    </source>
</evidence>
<name>A0ABW8TD93_9CLOT</name>
<keyword evidence="2 7" id="KW-0813">Transport</keyword>
<reference evidence="9 10" key="1">
    <citation type="submission" date="2024-11" db="EMBL/GenBank/DDBJ databases">
        <authorList>
            <person name="Heng Y.C."/>
            <person name="Lim A.C.H."/>
            <person name="Lee J.K.Y."/>
            <person name="Kittelmann S."/>
        </authorList>
    </citation>
    <scope>NUCLEOTIDE SEQUENCE [LARGE SCALE GENOMIC DNA]</scope>
    <source>
        <strain evidence="9 10">WILCCON 0114</strain>
    </source>
</reference>
<keyword evidence="6 7" id="KW-0472">Membrane</keyword>
<keyword evidence="4 7" id="KW-0812">Transmembrane</keyword>
<feature type="transmembrane region" description="Helical" evidence="7">
    <location>
        <begin position="52"/>
        <end position="75"/>
    </location>
</feature>
<gene>
    <name evidence="9" type="ORF">ACJDT4_08370</name>
</gene>
<keyword evidence="10" id="KW-1185">Reference proteome</keyword>
<dbReference type="InterPro" id="IPR051322">
    <property type="entry name" value="AA_ABC_Transporter_Permease"/>
</dbReference>
<dbReference type="PROSITE" id="PS50928">
    <property type="entry name" value="ABC_TM1"/>
    <property type="match status" value="1"/>
</dbReference>
<keyword evidence="3" id="KW-1003">Cell membrane</keyword>
<dbReference type="InterPro" id="IPR000515">
    <property type="entry name" value="MetI-like"/>
</dbReference>
<dbReference type="PANTHER" id="PTHR30450">
    <property type="entry name" value="ABC TRANSPORTER PERMEASE"/>
    <property type="match status" value="1"/>
</dbReference>
<evidence type="ECO:0000256" key="2">
    <source>
        <dbReference type="ARBA" id="ARBA00022448"/>
    </source>
</evidence>
<evidence type="ECO:0000313" key="9">
    <source>
        <dbReference type="EMBL" id="MFL0250438.1"/>
    </source>
</evidence>
<feature type="transmembrane region" description="Helical" evidence="7">
    <location>
        <begin position="81"/>
        <end position="104"/>
    </location>
</feature>
<dbReference type="InterPro" id="IPR035906">
    <property type="entry name" value="MetI-like_sf"/>
</dbReference>
<organism evidence="9 10">
    <name type="scientific">Clostridium neuense</name>
    <dbReference type="NCBI Taxonomy" id="1728934"/>
    <lineage>
        <taxon>Bacteria</taxon>
        <taxon>Bacillati</taxon>
        <taxon>Bacillota</taxon>
        <taxon>Clostridia</taxon>
        <taxon>Eubacteriales</taxon>
        <taxon>Clostridiaceae</taxon>
        <taxon>Clostridium</taxon>
    </lineage>
</organism>
<protein>
    <submittedName>
        <fullName evidence="9">Methionine ABC transporter permease</fullName>
    </submittedName>
</protein>
<feature type="transmembrane region" description="Helical" evidence="7">
    <location>
        <begin position="188"/>
        <end position="215"/>
    </location>
</feature>
<dbReference type="RefSeq" id="WP_406787108.1">
    <property type="nucleotide sequence ID" value="NZ_JBJIAA010000006.1"/>
</dbReference>
<evidence type="ECO:0000256" key="1">
    <source>
        <dbReference type="ARBA" id="ARBA00004651"/>
    </source>
</evidence>
<comment type="caution">
    <text evidence="9">The sequence shown here is derived from an EMBL/GenBank/DDBJ whole genome shotgun (WGS) entry which is preliminary data.</text>
</comment>
<dbReference type="Gene3D" id="1.10.3720.10">
    <property type="entry name" value="MetI-like"/>
    <property type="match status" value="1"/>
</dbReference>
<feature type="domain" description="ABC transmembrane type-1" evidence="8">
    <location>
        <begin position="13"/>
        <end position="207"/>
    </location>
</feature>
<accession>A0ABW8TD93</accession>
<dbReference type="EMBL" id="JBJIAA010000006">
    <property type="protein sequence ID" value="MFL0250438.1"/>
    <property type="molecule type" value="Genomic_DNA"/>
</dbReference>
<dbReference type="PANTHER" id="PTHR30450:SF1">
    <property type="entry name" value="D-METHIONINE TRANSPORT SYSTEM PERMEASE PROTEIN METI-RELATED"/>
    <property type="match status" value="1"/>
</dbReference>
<proteinExistence type="inferred from homology"/>
<evidence type="ECO:0000256" key="5">
    <source>
        <dbReference type="ARBA" id="ARBA00022989"/>
    </source>
</evidence>
<dbReference type="SUPFAM" id="SSF161098">
    <property type="entry name" value="MetI-like"/>
    <property type="match status" value="1"/>
</dbReference>
<evidence type="ECO:0000256" key="7">
    <source>
        <dbReference type="RuleBase" id="RU363032"/>
    </source>
</evidence>
<keyword evidence="5 7" id="KW-1133">Transmembrane helix</keyword>
<dbReference type="CDD" id="cd06261">
    <property type="entry name" value="TM_PBP2"/>
    <property type="match status" value="1"/>
</dbReference>
<evidence type="ECO:0000256" key="3">
    <source>
        <dbReference type="ARBA" id="ARBA00022475"/>
    </source>
</evidence>
<comment type="similarity">
    <text evidence="7">Belongs to the binding-protein-dependent transport system permease family.</text>
</comment>
<sequence>MNDVMFDVIKQALGETIYMSLVTSVFTFIIGTILGVILVVTEKGNILQAARFNKLFGTVINIIRSFPTMILIVVLLPLSRFLVGTTIGANAAIVPLVIGLAPFLARMVENNIKEVDHGKIEAAISMGTKSITIITRVLIPEALPSLIRSYTLCIITVIGSTTLAGAIGAGGLGSVALRYGYERFETSYMITTVVILVVLVQVIQIIGDIIAKLIIKKRFKFS</sequence>
<evidence type="ECO:0000259" key="8">
    <source>
        <dbReference type="PROSITE" id="PS50928"/>
    </source>
</evidence>
<evidence type="ECO:0000313" key="10">
    <source>
        <dbReference type="Proteomes" id="UP001623592"/>
    </source>
</evidence>
<comment type="subcellular location">
    <subcellularLocation>
        <location evidence="1 7">Cell membrane</location>
        <topology evidence="1 7">Multi-pass membrane protein</topology>
    </subcellularLocation>
</comment>
<dbReference type="Pfam" id="PF00528">
    <property type="entry name" value="BPD_transp_1"/>
    <property type="match status" value="1"/>
</dbReference>